<organism evidence="9 10">
    <name type="scientific">Talaromyces islandicus</name>
    <name type="common">Penicillium islandicum</name>
    <dbReference type="NCBI Taxonomy" id="28573"/>
    <lineage>
        <taxon>Eukaryota</taxon>
        <taxon>Fungi</taxon>
        <taxon>Dikarya</taxon>
        <taxon>Ascomycota</taxon>
        <taxon>Pezizomycotina</taxon>
        <taxon>Eurotiomycetes</taxon>
        <taxon>Eurotiomycetidae</taxon>
        <taxon>Eurotiales</taxon>
        <taxon>Trichocomaceae</taxon>
        <taxon>Talaromyces</taxon>
        <taxon>Talaromyces sect. Islandici</taxon>
    </lineage>
</organism>
<name>A0A0U1M361_TALIS</name>
<feature type="region of interest" description="Disordered" evidence="7">
    <location>
        <begin position="168"/>
        <end position="190"/>
    </location>
</feature>
<dbReference type="SUPFAM" id="SSF56047">
    <property type="entry name" value="Ribosomal protein S8"/>
    <property type="match status" value="1"/>
</dbReference>
<dbReference type="GO" id="GO:0006412">
    <property type="term" value="P:translation"/>
    <property type="evidence" value="ECO:0007669"/>
    <property type="project" value="InterPro"/>
</dbReference>
<reference evidence="9 10" key="1">
    <citation type="submission" date="2015-04" db="EMBL/GenBank/DDBJ databases">
        <authorList>
            <person name="Syromyatnikov M.Y."/>
            <person name="Popov V.N."/>
        </authorList>
    </citation>
    <scope>NUCLEOTIDE SEQUENCE [LARGE SCALE GENOMIC DNA]</scope>
    <source>
        <strain evidence="9">WF-38-12</strain>
    </source>
</reference>
<dbReference type="GO" id="GO:0008270">
    <property type="term" value="F:zinc ion binding"/>
    <property type="evidence" value="ECO:0007669"/>
    <property type="project" value="InterPro"/>
</dbReference>
<dbReference type="GO" id="GO:0005634">
    <property type="term" value="C:nucleus"/>
    <property type="evidence" value="ECO:0007669"/>
    <property type="project" value="TreeGrafter"/>
</dbReference>
<keyword evidence="4" id="KW-0238">DNA-binding</keyword>
<dbReference type="GO" id="GO:0003735">
    <property type="term" value="F:structural constituent of ribosome"/>
    <property type="evidence" value="ECO:0007669"/>
    <property type="project" value="InterPro"/>
</dbReference>
<keyword evidence="1" id="KW-0479">Metal-binding</keyword>
<evidence type="ECO:0000313" key="9">
    <source>
        <dbReference type="EMBL" id="CRG90043.1"/>
    </source>
</evidence>
<dbReference type="OrthoDB" id="4337792at2759"/>
<evidence type="ECO:0000256" key="4">
    <source>
        <dbReference type="ARBA" id="ARBA00023125"/>
    </source>
</evidence>
<feature type="region of interest" description="Disordered" evidence="7">
    <location>
        <begin position="217"/>
        <end position="269"/>
    </location>
</feature>
<dbReference type="GO" id="GO:0000978">
    <property type="term" value="F:RNA polymerase II cis-regulatory region sequence-specific DNA binding"/>
    <property type="evidence" value="ECO:0007669"/>
    <property type="project" value="TreeGrafter"/>
</dbReference>
<evidence type="ECO:0000313" key="10">
    <source>
        <dbReference type="Proteomes" id="UP000054383"/>
    </source>
</evidence>
<sequence>MSLVNLANMCSHLNNVTKARLGLASIPSTKMHLMLLLSMQNQGLIGSVVRAGKVPPPPHLLTGMPEVGGSLVDVEPVTQENIASRRLWLGLKYWQSEPVLGKITPVSKPKHRITLDVPGLRQVLTGQKSGRVDGLRPSHNTQETASASMGELSPVAILRHAEERKRGFASAFSTEGSRNAGDLGESVDPDAAPQTAQVIENLQERVRQLEDLVSAGRATDQIQGGSGASRASITPARNTIHNPNPPRQGNSSQTEPGQVPGNSSITDPLPHLRISSQKTKLFGANHWVNTATQFQVIGDFTAKDIEFSFAKDDAADFHTDVKECFNMRQSWKMQRSNEITLPTMDLPSTFPQRELCDELIQCYMRTFEPIYRLVHTPTFWKEYEQFWTDPSTSSTHFVMKLSLVFTIGTVFYKDESTRKYLGRLARQWLYAAQWWLIGPSEQSTFNLDGLQICCLVNLARQAGCLSSPLWISSDSMLRMAMMMGLHRNTRLFPNLSPFQIEMRNRLWTTVVELYTQSVMDSGVPCLLSLEDVDSVSPSNINDADISLETKTNVKSKSDQTFTDSSIQILLANSIRLRLEVARLINKPVREDLTYENALRLGKELNVACRGISTFFQEHRSVLESQESQVADFHRKFLDMLLRRYILFLHRPFMIEARKDPRYYLSRKICVESCLVLSSYTERLDTASGSQKDLSYLALSGNASFKGPLCMDVISVLGLEITMQIEEENSLGLPKTPHSGGDPLDEMAKASRAPLMKTLECIHSQLEQTLEFGIPSCKRYNYLAGVLALIRALESGLPVKQTIYEDIKAYLKRCIALFQKSKADENSGDIAMESLPSDIGDLASLLPMEDWNLNFGMNFSDYLGFPGFVEQPSSFAW</sequence>
<dbReference type="AlphaFoldDB" id="A0A0U1M361"/>
<dbReference type="Pfam" id="PF04082">
    <property type="entry name" value="Fungal_trans"/>
    <property type="match status" value="1"/>
</dbReference>
<protein>
    <submittedName>
        <fullName evidence="9">Dynein heavy chain 17, axonemal</fullName>
    </submittedName>
</protein>
<dbReference type="PANTHER" id="PTHR31944:SF129">
    <property type="entry name" value="ASPYRIDONES CLUSTER REGULATOR APDR-RELATED"/>
    <property type="match status" value="1"/>
</dbReference>
<keyword evidence="3" id="KW-0805">Transcription regulation</keyword>
<proteinExistence type="predicted"/>
<feature type="region of interest" description="Disordered" evidence="7">
    <location>
        <begin position="127"/>
        <end position="152"/>
    </location>
</feature>
<keyword evidence="6" id="KW-0539">Nucleus</keyword>
<evidence type="ECO:0000256" key="1">
    <source>
        <dbReference type="ARBA" id="ARBA00022723"/>
    </source>
</evidence>
<evidence type="ECO:0000259" key="8">
    <source>
        <dbReference type="SMART" id="SM00906"/>
    </source>
</evidence>
<dbReference type="InterPro" id="IPR051430">
    <property type="entry name" value="Fungal_TF_Env_Response"/>
</dbReference>
<dbReference type="GO" id="GO:0006351">
    <property type="term" value="P:DNA-templated transcription"/>
    <property type="evidence" value="ECO:0007669"/>
    <property type="project" value="InterPro"/>
</dbReference>
<dbReference type="GO" id="GO:0005840">
    <property type="term" value="C:ribosome"/>
    <property type="evidence" value="ECO:0007669"/>
    <property type="project" value="InterPro"/>
</dbReference>
<evidence type="ECO:0000256" key="6">
    <source>
        <dbReference type="ARBA" id="ARBA00023242"/>
    </source>
</evidence>
<dbReference type="EMBL" id="CVMT01000007">
    <property type="protein sequence ID" value="CRG90043.1"/>
    <property type="molecule type" value="Genomic_DNA"/>
</dbReference>
<dbReference type="Proteomes" id="UP000054383">
    <property type="component" value="Unassembled WGS sequence"/>
</dbReference>
<evidence type="ECO:0000256" key="3">
    <source>
        <dbReference type="ARBA" id="ARBA00023015"/>
    </source>
</evidence>
<dbReference type="CDD" id="cd12148">
    <property type="entry name" value="fungal_TF_MHR"/>
    <property type="match status" value="1"/>
</dbReference>
<feature type="compositionally biased region" description="Polar residues" evidence="7">
    <location>
        <begin position="138"/>
        <end position="147"/>
    </location>
</feature>
<evidence type="ECO:0000256" key="5">
    <source>
        <dbReference type="ARBA" id="ARBA00023163"/>
    </source>
</evidence>
<feature type="domain" description="Xylanolytic transcriptional activator regulatory" evidence="8">
    <location>
        <begin position="469"/>
        <end position="543"/>
    </location>
</feature>
<dbReference type="GO" id="GO:0001228">
    <property type="term" value="F:DNA-binding transcription activator activity, RNA polymerase II-specific"/>
    <property type="evidence" value="ECO:0007669"/>
    <property type="project" value="TreeGrafter"/>
</dbReference>
<feature type="compositionally biased region" description="Polar residues" evidence="7">
    <location>
        <begin position="229"/>
        <end position="266"/>
    </location>
</feature>
<dbReference type="SMART" id="SM00906">
    <property type="entry name" value="Fungal_trans"/>
    <property type="match status" value="1"/>
</dbReference>
<dbReference type="InterPro" id="IPR035987">
    <property type="entry name" value="Ribosomal_uS8_sf"/>
</dbReference>
<keyword evidence="10" id="KW-1185">Reference proteome</keyword>
<dbReference type="PANTHER" id="PTHR31944">
    <property type="entry name" value="HEME-RESPONSIVE ZINC FINGER TRANSCRIPTION FACTOR HAP1"/>
    <property type="match status" value="1"/>
</dbReference>
<evidence type="ECO:0000256" key="7">
    <source>
        <dbReference type="SAM" id="MobiDB-lite"/>
    </source>
</evidence>
<evidence type="ECO:0000256" key="2">
    <source>
        <dbReference type="ARBA" id="ARBA00022833"/>
    </source>
</evidence>
<keyword evidence="2" id="KW-0862">Zinc</keyword>
<dbReference type="OMA" id="DGLQIFC"/>
<gene>
    <name evidence="9" type="ORF">PISL3812_07084</name>
</gene>
<accession>A0A0U1M361</accession>
<dbReference type="InterPro" id="IPR007219">
    <property type="entry name" value="XnlR_reg_dom"/>
</dbReference>
<keyword evidence="5" id="KW-0804">Transcription</keyword>